<dbReference type="PANTHER" id="PTHR11229">
    <property type="entry name" value="50S RIBOSOMAL PROTEIN L3"/>
    <property type="match status" value="1"/>
</dbReference>
<name>A0A0H4TAB6_9DELT</name>
<comment type="function">
    <text evidence="7 9">One of the primary rRNA binding proteins, it binds directly near the 3'-end of the 23S rRNA, where it nucleates assembly of the 50S subunit.</text>
</comment>
<evidence type="ECO:0000256" key="1">
    <source>
        <dbReference type="ARBA" id="ARBA00006540"/>
    </source>
</evidence>
<dbReference type="Pfam" id="PF00297">
    <property type="entry name" value="Ribosomal_L3"/>
    <property type="match status" value="1"/>
</dbReference>
<reference evidence="10" key="1">
    <citation type="journal article" date="2015" name="ISME J.">
        <title>Aquifer environment selects for microbial species cohorts in sediment and groundwater.</title>
        <authorList>
            <person name="Hug L.A."/>
            <person name="Thomas B.C."/>
            <person name="Brown C.T."/>
            <person name="Frischkorn K.R."/>
            <person name="Williams K.H."/>
            <person name="Tringe S.G."/>
            <person name="Banfield J.F."/>
        </authorList>
    </citation>
    <scope>NUCLEOTIDE SEQUENCE</scope>
</reference>
<dbReference type="GO" id="GO:0003735">
    <property type="term" value="F:structural constituent of ribosome"/>
    <property type="evidence" value="ECO:0007669"/>
    <property type="project" value="UniProtKB-UniRule"/>
</dbReference>
<dbReference type="NCBIfam" id="TIGR03625">
    <property type="entry name" value="L3_bact"/>
    <property type="match status" value="1"/>
</dbReference>
<evidence type="ECO:0000256" key="3">
    <source>
        <dbReference type="ARBA" id="ARBA00022884"/>
    </source>
</evidence>
<dbReference type="PROSITE" id="PS00474">
    <property type="entry name" value="RIBOSOMAL_L3"/>
    <property type="match status" value="1"/>
</dbReference>
<dbReference type="InterPro" id="IPR019927">
    <property type="entry name" value="Ribosomal_uL3_bac/org-type"/>
</dbReference>
<dbReference type="FunFam" id="3.30.160.810:FF:000001">
    <property type="entry name" value="50S ribosomal protein L3"/>
    <property type="match status" value="1"/>
</dbReference>
<gene>
    <name evidence="7 10" type="primary">rplC</name>
</gene>
<dbReference type="FunFam" id="2.40.30.10:FF:000004">
    <property type="entry name" value="50S ribosomal protein L3"/>
    <property type="match status" value="1"/>
</dbReference>
<evidence type="ECO:0000256" key="6">
    <source>
        <dbReference type="ARBA" id="ARBA00035243"/>
    </source>
</evidence>
<evidence type="ECO:0000256" key="2">
    <source>
        <dbReference type="ARBA" id="ARBA00022730"/>
    </source>
</evidence>
<dbReference type="GO" id="GO:0006412">
    <property type="term" value="P:translation"/>
    <property type="evidence" value="ECO:0007669"/>
    <property type="project" value="UniProtKB-UniRule"/>
</dbReference>
<dbReference type="Gene3D" id="3.30.160.810">
    <property type="match status" value="1"/>
</dbReference>
<evidence type="ECO:0000256" key="9">
    <source>
        <dbReference type="RuleBase" id="RU003906"/>
    </source>
</evidence>
<dbReference type="PANTHER" id="PTHR11229:SF16">
    <property type="entry name" value="LARGE RIBOSOMAL SUBUNIT PROTEIN UL3C"/>
    <property type="match status" value="1"/>
</dbReference>
<evidence type="ECO:0000256" key="4">
    <source>
        <dbReference type="ARBA" id="ARBA00022980"/>
    </source>
</evidence>
<keyword evidence="3 7" id="KW-0694">RNA-binding</keyword>
<evidence type="ECO:0000256" key="5">
    <source>
        <dbReference type="ARBA" id="ARBA00023274"/>
    </source>
</evidence>
<comment type="subunit">
    <text evidence="7 9">Part of the 50S ribosomal subunit. Forms a cluster with proteins L14 and L19.</text>
</comment>
<keyword evidence="4 7" id="KW-0689">Ribosomal protein</keyword>
<evidence type="ECO:0000256" key="8">
    <source>
        <dbReference type="RuleBase" id="RU003905"/>
    </source>
</evidence>
<dbReference type="SUPFAM" id="SSF50447">
    <property type="entry name" value="Translation proteins"/>
    <property type="match status" value="1"/>
</dbReference>
<dbReference type="HAMAP" id="MF_01325_B">
    <property type="entry name" value="Ribosomal_uL3_B"/>
    <property type="match status" value="1"/>
</dbReference>
<dbReference type="InterPro" id="IPR009000">
    <property type="entry name" value="Transl_B-barrel_sf"/>
</dbReference>
<dbReference type="Gene3D" id="2.40.30.10">
    <property type="entry name" value="Translation factors"/>
    <property type="match status" value="1"/>
</dbReference>
<dbReference type="AlphaFoldDB" id="A0A0H4TAB6"/>
<dbReference type="GO" id="GO:0019843">
    <property type="term" value="F:rRNA binding"/>
    <property type="evidence" value="ECO:0007669"/>
    <property type="project" value="UniProtKB-UniRule"/>
</dbReference>
<organism evidence="10">
    <name type="scientific">uncultured delta proteobacterium Rifle_16ft_4_minimus_809</name>
    <dbReference type="NCBI Taxonomy" id="1665185"/>
    <lineage>
        <taxon>Bacteria</taxon>
        <taxon>Deltaproteobacteria</taxon>
        <taxon>environmental samples</taxon>
    </lineage>
</organism>
<protein>
    <recommendedName>
        <fullName evidence="6 7">Large ribosomal subunit protein uL3</fullName>
    </recommendedName>
</protein>
<evidence type="ECO:0000313" key="10">
    <source>
        <dbReference type="EMBL" id="AKQ04863.1"/>
    </source>
</evidence>
<keyword evidence="2 7" id="KW-0699">rRNA-binding</keyword>
<accession>A0A0H4TAB6</accession>
<proteinExistence type="inferred from homology"/>
<sequence>MKKGMIGKKLGMTQLFARDGKLIPVTVIQATPCQVTQKKTVEVDGYNAIQLSYEVVEAKRVNKPLTGHFKKAGADPARYLREFRFEDTGALEIGQRINIDIFEQGDKIDVMGISKGKGFQGGVKRHHFKGGGASHGSMHHRAPGSIGASSFPSRVFKGQRLPGHMGQDRVTAMGLEIVAVKREQNLLLVKGAVPGAKNGLVLIRDSIKKSV</sequence>
<keyword evidence="5 7" id="KW-0687">Ribonucleoprotein</keyword>
<evidence type="ECO:0000256" key="7">
    <source>
        <dbReference type="HAMAP-Rule" id="MF_01325"/>
    </source>
</evidence>
<dbReference type="InterPro" id="IPR019926">
    <property type="entry name" value="Ribosomal_uL3_CS"/>
</dbReference>
<dbReference type="GO" id="GO:0022625">
    <property type="term" value="C:cytosolic large ribosomal subunit"/>
    <property type="evidence" value="ECO:0007669"/>
    <property type="project" value="TreeGrafter"/>
</dbReference>
<dbReference type="InterPro" id="IPR000597">
    <property type="entry name" value="Ribosomal_uL3"/>
</dbReference>
<comment type="similarity">
    <text evidence="1 7 8">Belongs to the universal ribosomal protein uL3 family.</text>
</comment>
<dbReference type="EMBL" id="KT007051">
    <property type="protein sequence ID" value="AKQ04863.1"/>
    <property type="molecule type" value="Genomic_DNA"/>
</dbReference>